<dbReference type="Gene3D" id="1.20.58.1290">
    <property type="entry name" value="CarD-like, C-terminal domain"/>
    <property type="match status" value="1"/>
</dbReference>
<evidence type="ECO:0008006" key="3">
    <source>
        <dbReference type="Google" id="ProtNLM"/>
    </source>
</evidence>
<dbReference type="EMBL" id="JANFYT010000009">
    <property type="protein sequence ID" value="MCQ4813893.1"/>
    <property type="molecule type" value="Genomic_DNA"/>
</dbReference>
<evidence type="ECO:0000313" key="2">
    <source>
        <dbReference type="Proteomes" id="UP001205919"/>
    </source>
</evidence>
<accession>A0AAW5K581</accession>
<protein>
    <recommendedName>
        <fullName evidence="3">CarD-like/TRCF RNAP-interacting domain-containing protein</fullName>
    </recommendedName>
</protein>
<evidence type="ECO:0000313" key="1">
    <source>
        <dbReference type="EMBL" id="MCQ4813893.1"/>
    </source>
</evidence>
<dbReference type="AlphaFoldDB" id="A0AAW5K581"/>
<comment type="caution">
    <text evidence="1">The sequence shown here is derived from an EMBL/GenBank/DDBJ whole genome shotgun (WGS) entry which is preliminary data.</text>
</comment>
<proteinExistence type="predicted"/>
<dbReference type="InterPro" id="IPR042215">
    <property type="entry name" value="CarD-like_C"/>
</dbReference>
<gene>
    <name evidence="1" type="ORF">NE630_05545</name>
</gene>
<reference evidence="1 2" key="1">
    <citation type="submission" date="2022-06" db="EMBL/GenBank/DDBJ databases">
        <title>Isolation of gut microbiota from human fecal samples.</title>
        <authorList>
            <person name="Pamer E.G."/>
            <person name="Barat B."/>
            <person name="Waligurski E."/>
            <person name="Medina S."/>
            <person name="Paddock L."/>
            <person name="Mostad J."/>
        </authorList>
    </citation>
    <scope>NUCLEOTIDE SEQUENCE [LARGE SCALE GENOMIC DNA]</scope>
    <source>
        <strain evidence="1 2">DFI.9.90</strain>
    </source>
</reference>
<sequence length="104" mass="11927">MTKEEALELIERIPYVTTFSAPSGKARIDLYKRAVGKKEPLQWLKVVKSCWLRREEDSGKITGTLESEYGKRAKRLLHAELAAALEIKEEEVESFIEGYLKDNV</sequence>
<keyword evidence="2" id="KW-1185">Reference proteome</keyword>
<name>A0AAW5K581_9BACT</name>
<dbReference type="Proteomes" id="UP001205919">
    <property type="component" value="Unassembled WGS sequence"/>
</dbReference>
<dbReference type="GeneID" id="95756821"/>
<dbReference type="RefSeq" id="WP_147564253.1">
    <property type="nucleotide sequence ID" value="NZ_CABKQM010000008.1"/>
</dbReference>
<organism evidence="1 2">
    <name type="scientific">Cloacibacillus evryensis</name>
    <dbReference type="NCBI Taxonomy" id="508460"/>
    <lineage>
        <taxon>Bacteria</taxon>
        <taxon>Thermotogati</taxon>
        <taxon>Synergistota</taxon>
        <taxon>Synergistia</taxon>
        <taxon>Synergistales</taxon>
        <taxon>Synergistaceae</taxon>
        <taxon>Cloacibacillus</taxon>
    </lineage>
</organism>